<feature type="compositionally biased region" description="Polar residues" evidence="1">
    <location>
        <begin position="162"/>
        <end position="203"/>
    </location>
</feature>
<keyword evidence="6" id="KW-1185">Reference proteome</keyword>
<feature type="domain" description="Myb/SANT-like" evidence="2">
    <location>
        <begin position="7"/>
        <end position="96"/>
    </location>
</feature>
<dbReference type="PANTHER" id="PTHR46250">
    <property type="entry name" value="MYB/SANT-LIKE DNA-BINDING DOMAIN PROTEIN-RELATED"/>
    <property type="match status" value="1"/>
</dbReference>
<evidence type="ECO:0000313" key="6">
    <source>
        <dbReference type="Proteomes" id="UP001141552"/>
    </source>
</evidence>
<evidence type="ECO:0000313" key="4">
    <source>
        <dbReference type="EMBL" id="KAJ4841979.1"/>
    </source>
</evidence>
<evidence type="ECO:0000313" key="3">
    <source>
        <dbReference type="EMBL" id="KAJ4831224.1"/>
    </source>
</evidence>
<evidence type="ECO:0000256" key="1">
    <source>
        <dbReference type="SAM" id="MobiDB-lite"/>
    </source>
</evidence>
<dbReference type="EMBL" id="JAKUCV010001601">
    <property type="protein sequence ID" value="KAJ4845687.1"/>
    <property type="molecule type" value="Genomic_DNA"/>
</dbReference>
<comment type="caution">
    <text evidence="3">The sequence shown here is derived from an EMBL/GenBank/DDBJ whole genome shotgun (WGS) entry which is preliminary data.</text>
</comment>
<accession>A0A9Q0J7I2</accession>
<dbReference type="Pfam" id="PF12776">
    <property type="entry name" value="Myb_DNA-bind_3"/>
    <property type="match status" value="1"/>
</dbReference>
<reference evidence="3" key="1">
    <citation type="submission" date="2022-02" db="EMBL/GenBank/DDBJ databases">
        <authorList>
            <person name="Henning P.M."/>
            <person name="McCubbin A.G."/>
            <person name="Shore J.S."/>
        </authorList>
    </citation>
    <scope>NUCLEOTIDE SEQUENCE</scope>
    <source>
        <strain evidence="3">F60SS</strain>
        <tissue evidence="3">Leaves</tissue>
    </source>
</reference>
<sequence length="299" mass="32567">MGDRRVWTSEEEVALVDILEELVVDGHRVDAGQFRPGSVGIIVAKLAVRFPNAKIGQKHVKNKMKRLKQKYSVAADMANYSGFGWDDARQCVVVDSQDILDEYLLKFPNRAYVCGRAFPLYPRLKEIFGHDRATGVNAEVPEEAMEEEVGDTMMVSNAAGGTSNAVGGTSNAATGGNSVGPTDTPSVNAGQANDTSMATSGSCGSRKRKASSTDAMWALTDAIIGGIEQQDRNMKHLASAIMGKDESRVLGEEFKKMGLTVSQAVKVVKKMCMHPEYAVYFWELDEDQKLEFVMSLLGE</sequence>
<dbReference type="AlphaFoldDB" id="A0A9Q0J7I2"/>
<dbReference type="EMBL" id="JAKUCV010005428">
    <property type="protein sequence ID" value="KAJ4831224.1"/>
    <property type="molecule type" value="Genomic_DNA"/>
</dbReference>
<evidence type="ECO:0000259" key="2">
    <source>
        <dbReference type="Pfam" id="PF12776"/>
    </source>
</evidence>
<reference evidence="3" key="2">
    <citation type="journal article" date="2023" name="Plants (Basel)">
        <title>Annotation of the Turnera subulata (Passifloraceae) Draft Genome Reveals the S-Locus Evolved after the Divergence of Turneroideae from Passifloroideae in a Stepwise Manner.</title>
        <authorList>
            <person name="Henning P.M."/>
            <person name="Roalson E.H."/>
            <person name="Mir W."/>
            <person name="McCubbin A.G."/>
            <person name="Shore J.S."/>
        </authorList>
    </citation>
    <scope>NUCLEOTIDE SEQUENCE</scope>
    <source>
        <strain evidence="3">F60SS</strain>
    </source>
</reference>
<protein>
    <recommendedName>
        <fullName evidence="2">Myb/SANT-like domain-containing protein</fullName>
    </recommendedName>
</protein>
<dbReference type="OrthoDB" id="1748457at2759"/>
<dbReference type="PANTHER" id="PTHR46250:SF18">
    <property type="entry name" value="MYB_SANT-LIKE DOMAIN-CONTAINING PROTEIN"/>
    <property type="match status" value="1"/>
</dbReference>
<name>A0A9Q0J7I2_9ROSI</name>
<dbReference type="EMBL" id="JAKUCV010002625">
    <property type="protein sequence ID" value="KAJ4841979.1"/>
    <property type="molecule type" value="Genomic_DNA"/>
</dbReference>
<organism evidence="3 6">
    <name type="scientific">Turnera subulata</name>
    <dbReference type="NCBI Taxonomy" id="218843"/>
    <lineage>
        <taxon>Eukaryota</taxon>
        <taxon>Viridiplantae</taxon>
        <taxon>Streptophyta</taxon>
        <taxon>Embryophyta</taxon>
        <taxon>Tracheophyta</taxon>
        <taxon>Spermatophyta</taxon>
        <taxon>Magnoliopsida</taxon>
        <taxon>eudicotyledons</taxon>
        <taxon>Gunneridae</taxon>
        <taxon>Pentapetalae</taxon>
        <taxon>rosids</taxon>
        <taxon>fabids</taxon>
        <taxon>Malpighiales</taxon>
        <taxon>Passifloraceae</taxon>
        <taxon>Turnera</taxon>
    </lineage>
</organism>
<proteinExistence type="predicted"/>
<dbReference type="Proteomes" id="UP001141552">
    <property type="component" value="Unassembled WGS sequence"/>
</dbReference>
<evidence type="ECO:0000313" key="5">
    <source>
        <dbReference type="EMBL" id="KAJ4845687.1"/>
    </source>
</evidence>
<dbReference type="InterPro" id="IPR024752">
    <property type="entry name" value="Myb/SANT-like_dom"/>
</dbReference>
<gene>
    <name evidence="3" type="ORF">Tsubulata_005509</name>
    <name evidence="4" type="ORF">Tsubulata_020138</name>
    <name evidence="5" type="ORF">Tsubulata_028764</name>
</gene>
<feature type="region of interest" description="Disordered" evidence="1">
    <location>
        <begin position="162"/>
        <end position="208"/>
    </location>
</feature>